<dbReference type="AlphaFoldDB" id="A0A560WA56"/>
<protein>
    <submittedName>
        <fullName evidence="7">Phytoene desaturase</fullName>
    </submittedName>
</protein>
<keyword evidence="3 4" id="KW-0560">Oxidoreductase</keyword>
<sequence length="541" mass="58191">MRFLPRPSRTGAPREPGTACVIGGGVSGLATAALLAADGWQVELVERAEHLGGRAGLWEHDGYRFDTGPSWYLMPEVFEHFFEMVGTSVDAELDLVRLDPAYRVFFEDHDGPLDVQGTRAANEALFESLEPGAAAALSDYLDSARHVYELAVDRFLYTSFDSAGSLLNTDVLRNGPRLSSLLTRSLESYVAARFTDPRLRQVLGYPAVFLGTSPDRAPSMYHLMSWMDLAEGVLYPCGGFTALVDALARCAVRHGVRVRTSTSATAITTTEAPRPRVTGVSVLGPDGTPEVIACDVVVGAADLHHVETELLPEHLQTYPQSWWEQVDAGPGGVLALLGVDGALPELAHHSLFFTTDWRRNFDDILGPDPQVPDPASIYVCRPSATDATVAPAGKENLFVLVPVPADPGIGEGGTDGAGDPLVERAVDAAITQIAAWAEVPDLAERIEVRRTIGPADFAHDLSTYSGSMLGPGHVLRQSAFFRADNISRKVEDLYYAGYSTRPGIGLPMCLISAELVLKRLRGDSSSGPSRTPAVTDRGRAE</sequence>
<keyword evidence="8" id="KW-1185">Reference proteome</keyword>
<feature type="domain" description="Amine oxidase" evidence="6">
    <location>
        <begin position="26"/>
        <end position="513"/>
    </location>
</feature>
<evidence type="ECO:0000313" key="7">
    <source>
        <dbReference type="EMBL" id="TWD14518.1"/>
    </source>
</evidence>
<feature type="region of interest" description="Disordered" evidence="5">
    <location>
        <begin position="522"/>
        <end position="541"/>
    </location>
</feature>
<name>A0A560WA56_9MICO</name>
<dbReference type="InterPro" id="IPR036188">
    <property type="entry name" value="FAD/NAD-bd_sf"/>
</dbReference>
<dbReference type="InterPro" id="IPR014105">
    <property type="entry name" value="Carotenoid/retinoid_OxRdtase"/>
</dbReference>
<dbReference type="Gene3D" id="3.50.50.60">
    <property type="entry name" value="FAD/NAD(P)-binding domain"/>
    <property type="match status" value="2"/>
</dbReference>
<dbReference type="GO" id="GO:0016117">
    <property type="term" value="P:carotenoid biosynthetic process"/>
    <property type="evidence" value="ECO:0007669"/>
    <property type="project" value="UniProtKB-KW"/>
</dbReference>
<dbReference type="SUPFAM" id="SSF51905">
    <property type="entry name" value="FAD/NAD(P)-binding domain"/>
    <property type="match status" value="1"/>
</dbReference>
<evidence type="ECO:0000256" key="2">
    <source>
        <dbReference type="ARBA" id="ARBA00022746"/>
    </source>
</evidence>
<evidence type="ECO:0000256" key="1">
    <source>
        <dbReference type="ARBA" id="ARBA00004829"/>
    </source>
</evidence>
<dbReference type="NCBIfam" id="TIGR02734">
    <property type="entry name" value="crtI_fam"/>
    <property type="match status" value="1"/>
</dbReference>
<dbReference type="Pfam" id="PF01593">
    <property type="entry name" value="Amino_oxidase"/>
    <property type="match status" value="1"/>
</dbReference>
<accession>A0A560WA56</accession>
<dbReference type="InterPro" id="IPR002937">
    <property type="entry name" value="Amino_oxidase"/>
</dbReference>
<dbReference type="PANTHER" id="PTHR43734">
    <property type="entry name" value="PHYTOENE DESATURASE"/>
    <property type="match status" value="1"/>
</dbReference>
<comment type="pathway">
    <text evidence="1 4">Carotenoid biosynthesis.</text>
</comment>
<evidence type="ECO:0000313" key="8">
    <source>
        <dbReference type="Proteomes" id="UP000315628"/>
    </source>
</evidence>
<proteinExistence type="inferred from homology"/>
<evidence type="ECO:0000256" key="5">
    <source>
        <dbReference type="SAM" id="MobiDB-lite"/>
    </source>
</evidence>
<evidence type="ECO:0000256" key="4">
    <source>
        <dbReference type="RuleBase" id="RU362075"/>
    </source>
</evidence>
<dbReference type="GO" id="GO:0016491">
    <property type="term" value="F:oxidoreductase activity"/>
    <property type="evidence" value="ECO:0007669"/>
    <property type="project" value="UniProtKB-KW"/>
</dbReference>
<comment type="similarity">
    <text evidence="4">Belongs to the carotenoid/retinoid oxidoreductase family.</text>
</comment>
<comment type="caution">
    <text evidence="7">The sequence shown here is derived from an EMBL/GenBank/DDBJ whole genome shotgun (WGS) entry which is preliminary data.</text>
</comment>
<evidence type="ECO:0000256" key="3">
    <source>
        <dbReference type="ARBA" id="ARBA00023002"/>
    </source>
</evidence>
<evidence type="ECO:0000259" key="6">
    <source>
        <dbReference type="Pfam" id="PF01593"/>
    </source>
</evidence>
<keyword evidence="2 4" id="KW-0125">Carotenoid biosynthesis</keyword>
<reference evidence="7 8" key="1">
    <citation type="submission" date="2019-06" db="EMBL/GenBank/DDBJ databases">
        <title>Sequencing the genomes of 1000 actinobacteria strains.</title>
        <authorList>
            <person name="Klenk H.-P."/>
        </authorList>
    </citation>
    <scope>NUCLEOTIDE SEQUENCE [LARGE SCALE GENOMIC DNA]</scope>
    <source>
        <strain evidence="7 8">DSM 18935</strain>
    </source>
</reference>
<dbReference type="Proteomes" id="UP000315628">
    <property type="component" value="Unassembled WGS sequence"/>
</dbReference>
<organism evidence="7 8">
    <name type="scientific">Marihabitans asiaticum</name>
    <dbReference type="NCBI Taxonomy" id="415218"/>
    <lineage>
        <taxon>Bacteria</taxon>
        <taxon>Bacillati</taxon>
        <taxon>Actinomycetota</taxon>
        <taxon>Actinomycetes</taxon>
        <taxon>Micrococcales</taxon>
        <taxon>Intrasporangiaceae</taxon>
        <taxon>Marihabitans</taxon>
    </lineage>
</organism>
<gene>
    <name evidence="7" type="ORF">FB557_1930</name>
</gene>
<dbReference type="PANTHER" id="PTHR43734:SF1">
    <property type="entry name" value="PHYTOENE DESATURASE"/>
    <property type="match status" value="1"/>
</dbReference>
<dbReference type="EMBL" id="VIUW01000003">
    <property type="protein sequence ID" value="TWD14518.1"/>
    <property type="molecule type" value="Genomic_DNA"/>
</dbReference>
<dbReference type="RefSeq" id="WP_170236255.1">
    <property type="nucleotide sequence ID" value="NZ_BAAAYT010000005.1"/>
</dbReference>